<accession>A0AAW0KB11</accession>
<dbReference type="AlphaFoldDB" id="A0AAW0KB11"/>
<reference evidence="2 3" key="1">
    <citation type="journal article" date="2018" name="Sci. Data">
        <title>The draft genome sequence of cork oak.</title>
        <authorList>
            <person name="Ramos A.M."/>
            <person name="Usie A."/>
            <person name="Barbosa P."/>
            <person name="Barros P.M."/>
            <person name="Capote T."/>
            <person name="Chaves I."/>
            <person name="Simoes F."/>
            <person name="Abreu I."/>
            <person name="Carrasquinho I."/>
            <person name="Faro C."/>
            <person name="Guimaraes J.B."/>
            <person name="Mendonca D."/>
            <person name="Nobrega F."/>
            <person name="Rodrigues L."/>
            <person name="Saibo N.J.M."/>
            <person name="Varela M.C."/>
            <person name="Egas C."/>
            <person name="Matos J."/>
            <person name="Miguel C.M."/>
            <person name="Oliveira M.M."/>
            <person name="Ricardo C.P."/>
            <person name="Goncalves S."/>
        </authorList>
    </citation>
    <scope>NUCLEOTIDE SEQUENCE [LARGE SCALE GENOMIC DNA]</scope>
    <source>
        <strain evidence="3">cv. HL8</strain>
    </source>
</reference>
<protein>
    <submittedName>
        <fullName evidence="2">Uncharacterized protein</fullName>
    </submittedName>
</protein>
<keyword evidence="3" id="KW-1185">Reference proteome</keyword>
<evidence type="ECO:0000256" key="1">
    <source>
        <dbReference type="SAM" id="MobiDB-lite"/>
    </source>
</evidence>
<feature type="region of interest" description="Disordered" evidence="1">
    <location>
        <begin position="67"/>
        <end position="91"/>
    </location>
</feature>
<name>A0AAW0KB11_QUESU</name>
<dbReference type="Proteomes" id="UP000237347">
    <property type="component" value="Unassembled WGS sequence"/>
</dbReference>
<comment type="caution">
    <text evidence="2">The sequence shown here is derived from an EMBL/GenBank/DDBJ whole genome shotgun (WGS) entry which is preliminary data.</text>
</comment>
<sequence length="145" mass="15874">MKLPQQKHKLSCTSSLNTRIPEKVTSLIVDTHALDLEFSPFHVTQMLHAHNGNHHPPFAHIGHDHDHDIGHNGHDHPGHPDDHTGSDFDDAHSGQGLGLGLGLNAYAHAQAVHTIHDHPLVQHDHGPALFHHVGPSHALVQPDHN</sequence>
<evidence type="ECO:0000313" key="2">
    <source>
        <dbReference type="EMBL" id="KAK7836274.1"/>
    </source>
</evidence>
<gene>
    <name evidence="2" type="ORF">CFP56_022781</name>
</gene>
<evidence type="ECO:0000313" key="3">
    <source>
        <dbReference type="Proteomes" id="UP000237347"/>
    </source>
</evidence>
<dbReference type="EMBL" id="PKMF04000357">
    <property type="protein sequence ID" value="KAK7836274.1"/>
    <property type="molecule type" value="Genomic_DNA"/>
</dbReference>
<proteinExistence type="predicted"/>
<organism evidence="2 3">
    <name type="scientific">Quercus suber</name>
    <name type="common">Cork oak</name>
    <dbReference type="NCBI Taxonomy" id="58331"/>
    <lineage>
        <taxon>Eukaryota</taxon>
        <taxon>Viridiplantae</taxon>
        <taxon>Streptophyta</taxon>
        <taxon>Embryophyta</taxon>
        <taxon>Tracheophyta</taxon>
        <taxon>Spermatophyta</taxon>
        <taxon>Magnoliopsida</taxon>
        <taxon>eudicotyledons</taxon>
        <taxon>Gunneridae</taxon>
        <taxon>Pentapetalae</taxon>
        <taxon>rosids</taxon>
        <taxon>fabids</taxon>
        <taxon>Fagales</taxon>
        <taxon>Fagaceae</taxon>
        <taxon>Quercus</taxon>
    </lineage>
</organism>